<gene>
    <name evidence="2" type="ORF">X798_00897</name>
</gene>
<evidence type="ECO:0000313" key="3">
    <source>
        <dbReference type="Proteomes" id="UP000242913"/>
    </source>
</evidence>
<keyword evidence="3" id="KW-1185">Reference proteome</keyword>
<evidence type="ECO:0000313" key="2">
    <source>
        <dbReference type="EMBL" id="OZC11717.1"/>
    </source>
</evidence>
<dbReference type="Proteomes" id="UP000242913">
    <property type="component" value="Unassembled WGS sequence"/>
</dbReference>
<protein>
    <submittedName>
        <fullName evidence="2">Uncharacterized protein</fullName>
    </submittedName>
</protein>
<reference evidence="2 3" key="1">
    <citation type="submission" date="2015-12" db="EMBL/GenBank/DDBJ databases">
        <title>Draft genome of the nematode, Onchocerca flexuosa.</title>
        <authorList>
            <person name="Mitreva M."/>
        </authorList>
    </citation>
    <scope>NUCLEOTIDE SEQUENCE [LARGE SCALE GENOMIC DNA]</scope>
    <source>
        <strain evidence="2">Red Deer</strain>
    </source>
</reference>
<keyword evidence="1" id="KW-0175">Coiled coil</keyword>
<name>A0A238C2N0_9BILA</name>
<dbReference type="EMBL" id="KZ269979">
    <property type="protein sequence ID" value="OZC11717.1"/>
    <property type="molecule type" value="Genomic_DNA"/>
</dbReference>
<accession>A0A238C2N0</accession>
<dbReference type="AlphaFoldDB" id="A0A238C2N0"/>
<organism evidence="2 3">
    <name type="scientific">Onchocerca flexuosa</name>
    <dbReference type="NCBI Taxonomy" id="387005"/>
    <lineage>
        <taxon>Eukaryota</taxon>
        <taxon>Metazoa</taxon>
        <taxon>Ecdysozoa</taxon>
        <taxon>Nematoda</taxon>
        <taxon>Chromadorea</taxon>
        <taxon>Rhabditida</taxon>
        <taxon>Spirurina</taxon>
        <taxon>Spiruromorpha</taxon>
        <taxon>Filarioidea</taxon>
        <taxon>Onchocercidae</taxon>
        <taxon>Onchocerca</taxon>
    </lineage>
</organism>
<feature type="coiled-coil region" evidence="1">
    <location>
        <begin position="8"/>
        <end position="35"/>
    </location>
</feature>
<sequence>MGKITKECNDQNIKIRNLNAQIRHQEEETSNLKAAVITCKLDLGHAKCRLHSTNDQYVAMQKYDLIKNENPNQEFKLELTRNKFQQYKGMIKEEKNAFISSERSENEYKLFILYNNVEMNKMVRSFKLLTVKTLSYFELIQQRFEV</sequence>
<proteinExistence type="predicted"/>
<evidence type="ECO:0000256" key="1">
    <source>
        <dbReference type="SAM" id="Coils"/>
    </source>
</evidence>